<reference evidence="1 2" key="1">
    <citation type="submission" date="2013-07" db="EMBL/GenBank/DDBJ databases">
        <title>Comparative Genomic and Metabolomic Analysis of Twelve Strains of Pseudoalteromonas luteoviolacea.</title>
        <authorList>
            <person name="Vynne N.G."/>
            <person name="Mansson M."/>
            <person name="Gram L."/>
        </authorList>
    </citation>
    <scope>NUCLEOTIDE SEQUENCE [LARGE SCALE GENOMIC DNA]</scope>
    <source>
        <strain evidence="1 2">S4060-1</strain>
    </source>
</reference>
<proteinExistence type="predicted"/>
<dbReference type="EMBL" id="AUXX01000047">
    <property type="protein sequence ID" value="KZN60861.1"/>
    <property type="molecule type" value="Genomic_DNA"/>
</dbReference>
<evidence type="ECO:0000313" key="2">
    <source>
        <dbReference type="Proteomes" id="UP000076661"/>
    </source>
</evidence>
<accession>A0A161Y297</accession>
<evidence type="ECO:0000313" key="1">
    <source>
        <dbReference type="EMBL" id="KZN60861.1"/>
    </source>
</evidence>
<dbReference type="Proteomes" id="UP000076661">
    <property type="component" value="Unassembled WGS sequence"/>
</dbReference>
<protein>
    <submittedName>
        <fullName evidence="1">Uncharacterized protein</fullName>
    </submittedName>
</protein>
<gene>
    <name evidence="1" type="ORF">N478_25995</name>
</gene>
<sequence length="106" mass="12810">MKGKIIHPVIQQYLPANINKEYIILKEHAYIYIDLFYKARIAKIMHYSMRDAGIFIKYLSNHYQKCDLIELEISRYAKHKSGRFKELEKLTEFANKYRKSSERIHI</sequence>
<name>A0A161Y297_9GAMM</name>
<dbReference type="AlphaFoldDB" id="A0A161Y297"/>
<organism evidence="1 2">
    <name type="scientific">Pseudoalteromonas luteoviolacea S4060-1</name>
    <dbReference type="NCBI Taxonomy" id="1365257"/>
    <lineage>
        <taxon>Bacteria</taxon>
        <taxon>Pseudomonadati</taxon>
        <taxon>Pseudomonadota</taxon>
        <taxon>Gammaproteobacteria</taxon>
        <taxon>Alteromonadales</taxon>
        <taxon>Pseudoalteromonadaceae</taxon>
        <taxon>Pseudoalteromonas</taxon>
    </lineage>
</organism>
<comment type="caution">
    <text evidence="1">The sequence shown here is derived from an EMBL/GenBank/DDBJ whole genome shotgun (WGS) entry which is preliminary data.</text>
</comment>
<dbReference type="PATRIC" id="fig|1365257.3.peg.4725"/>